<evidence type="ECO:0000256" key="7">
    <source>
        <dbReference type="SAM" id="MobiDB-lite"/>
    </source>
</evidence>
<keyword evidence="5 8" id="KW-1133">Transmembrane helix</keyword>
<dbReference type="InParanoid" id="M4DU44"/>
<reference evidence="9 10" key="1">
    <citation type="journal article" date="2011" name="Nat. Genet.">
        <title>The genome of the mesopolyploid crop species Brassica rapa.</title>
        <authorList>
            <consortium name="Brassica rapa Genome Sequencing Project Consortium"/>
            <person name="Wang X."/>
            <person name="Wang H."/>
            <person name="Wang J."/>
            <person name="Sun R."/>
            <person name="Wu J."/>
            <person name="Liu S."/>
            <person name="Bai Y."/>
            <person name="Mun J.H."/>
            <person name="Bancroft I."/>
            <person name="Cheng F."/>
            <person name="Huang S."/>
            <person name="Li X."/>
            <person name="Hua W."/>
            <person name="Wang J."/>
            <person name="Wang X."/>
            <person name="Freeling M."/>
            <person name="Pires J.C."/>
            <person name="Paterson A.H."/>
            <person name="Chalhoub B."/>
            <person name="Wang B."/>
            <person name="Hayward A."/>
            <person name="Sharpe A.G."/>
            <person name="Park B.S."/>
            <person name="Weisshaar B."/>
            <person name="Liu B."/>
            <person name="Li B."/>
            <person name="Liu B."/>
            <person name="Tong C."/>
            <person name="Song C."/>
            <person name="Duran C."/>
            <person name="Peng C."/>
            <person name="Geng C."/>
            <person name="Koh C."/>
            <person name="Lin C."/>
            <person name="Edwards D."/>
            <person name="Mu D."/>
            <person name="Shen D."/>
            <person name="Soumpourou E."/>
            <person name="Li F."/>
            <person name="Fraser F."/>
            <person name="Conant G."/>
            <person name="Lassalle G."/>
            <person name="King G.J."/>
            <person name="Bonnema G."/>
            <person name="Tang H."/>
            <person name="Wang H."/>
            <person name="Belcram H."/>
            <person name="Zhou H."/>
            <person name="Hirakawa H."/>
            <person name="Abe H."/>
            <person name="Guo H."/>
            <person name="Wang H."/>
            <person name="Jin H."/>
            <person name="Parkin I.A."/>
            <person name="Batley J."/>
            <person name="Kim J.S."/>
            <person name="Just J."/>
            <person name="Li J."/>
            <person name="Xu J."/>
            <person name="Deng J."/>
            <person name="Kim J.A."/>
            <person name="Li J."/>
            <person name="Yu J."/>
            <person name="Meng J."/>
            <person name="Wang J."/>
            <person name="Min J."/>
            <person name="Poulain J."/>
            <person name="Wang J."/>
            <person name="Hatakeyama K."/>
            <person name="Wu K."/>
            <person name="Wang L."/>
            <person name="Fang L."/>
            <person name="Trick M."/>
            <person name="Links M.G."/>
            <person name="Zhao M."/>
            <person name="Jin M."/>
            <person name="Ramchiary N."/>
            <person name="Drou N."/>
            <person name="Berkman P.J."/>
            <person name="Cai Q."/>
            <person name="Huang Q."/>
            <person name="Li R."/>
            <person name="Tabata S."/>
            <person name="Cheng S."/>
            <person name="Zhang S."/>
            <person name="Zhang S."/>
            <person name="Huang S."/>
            <person name="Sato S."/>
            <person name="Sun S."/>
            <person name="Kwon S.J."/>
            <person name="Choi S.R."/>
            <person name="Lee T.H."/>
            <person name="Fan W."/>
            <person name="Zhao X."/>
            <person name="Tan X."/>
            <person name="Xu X."/>
            <person name="Wang Y."/>
            <person name="Qiu Y."/>
            <person name="Yin Y."/>
            <person name="Li Y."/>
            <person name="Du Y."/>
            <person name="Liao Y."/>
            <person name="Lim Y."/>
            <person name="Narusaka Y."/>
            <person name="Wang Y."/>
            <person name="Wang Z."/>
            <person name="Li Z."/>
            <person name="Wang Z."/>
            <person name="Xiong Z."/>
            <person name="Zhang Z."/>
        </authorList>
    </citation>
    <scope>NUCLEOTIDE SEQUENCE [LARGE SCALE GENOMIC DNA]</scope>
    <source>
        <strain evidence="9 10">cv. Chiifu-401-42</strain>
    </source>
</reference>
<feature type="region of interest" description="Disordered" evidence="7">
    <location>
        <begin position="74"/>
        <end position="97"/>
    </location>
</feature>
<evidence type="ECO:0000256" key="5">
    <source>
        <dbReference type="ARBA" id="ARBA00022989"/>
    </source>
</evidence>
<feature type="transmembrane region" description="Helical" evidence="8">
    <location>
        <begin position="218"/>
        <end position="239"/>
    </location>
</feature>
<evidence type="ECO:0008006" key="11">
    <source>
        <dbReference type="Google" id="ProtNLM"/>
    </source>
</evidence>
<feature type="transmembrane region" description="Helical" evidence="8">
    <location>
        <begin position="393"/>
        <end position="420"/>
    </location>
</feature>
<feature type="transmembrane region" description="Helical" evidence="8">
    <location>
        <begin position="283"/>
        <end position="307"/>
    </location>
</feature>
<reference evidence="9 10" key="2">
    <citation type="journal article" date="2018" name="Hortic Res">
        <title>Improved Brassica rapa reference genome by single-molecule sequencing and chromosome conformation capture technologies.</title>
        <authorList>
            <person name="Zhang L."/>
            <person name="Cai X."/>
            <person name="Wu J."/>
            <person name="Liu M."/>
            <person name="Grob S."/>
            <person name="Cheng F."/>
            <person name="Liang J."/>
            <person name="Cai C."/>
            <person name="Liu Z."/>
            <person name="Liu B."/>
            <person name="Wang F."/>
            <person name="Li S."/>
            <person name="Liu F."/>
            <person name="Li X."/>
            <person name="Cheng L."/>
            <person name="Yang W."/>
            <person name="Li M.H."/>
            <person name="Grossniklaus U."/>
            <person name="Zheng H."/>
            <person name="Wang X."/>
        </authorList>
    </citation>
    <scope>NUCLEOTIDE SEQUENCE [LARGE SCALE GENOMIC DNA]</scope>
    <source>
        <strain evidence="9 10">cv. Chiifu-401-42</strain>
    </source>
</reference>
<feature type="transmembrane region" description="Helical" evidence="8">
    <location>
        <begin position="344"/>
        <end position="361"/>
    </location>
</feature>
<keyword evidence="4 8" id="KW-0812">Transmembrane</keyword>
<dbReference type="STRING" id="51351.M4DU44"/>
<dbReference type="eggNOG" id="ENOG502QR5M">
    <property type="taxonomic scope" value="Eukaryota"/>
</dbReference>
<keyword evidence="10" id="KW-1185">Reference proteome</keyword>
<comment type="subcellular location">
    <subcellularLocation>
        <location evidence="1">Membrane</location>
        <topology evidence="1">Multi-pass membrane protein</topology>
    </subcellularLocation>
</comment>
<dbReference type="PANTHER" id="PTHR31326:SF12">
    <property type="entry name" value="PROTEIN CLT1, CHLOROPLASTIC"/>
    <property type="match status" value="1"/>
</dbReference>
<name>M4DU44_BRACM</name>
<dbReference type="FunCoup" id="M4DU44">
    <property type="interactions" value="35"/>
</dbReference>
<dbReference type="InterPro" id="IPR037185">
    <property type="entry name" value="EmrE-like"/>
</dbReference>
<sequence length="437" mass="46893">MATSSGRLIAGSTVSMSSIKRRNANPPQSISLICRNQIQGAPPLVLLRPSQRSRPWPIEAVPSAKFWDGSDDFEVAKEEKEKKPEASPGGKTDDHALAGKHDRTTEIVIAAAVTAALGVGNRVMYKLALIPLKQYPFFLAQLSTFGYRAGIVTKEMLSVPKIPFLIVGILESLALTSGMAAAANLSGPSTTVLSQTFLIWQILFSMVFLGRRYRINQLFGCVLVAFGVIVSVASGSGAAHSFKDAGIFWSLLMVLSFMLQGADTVMKEIIFIDSKKRLKGASLDLFVVNSYGSMFQVICIALLLPFLSKLWGIPFYQLPSYLKDGGACFLNIGAKTTGCEGAPLLPIMFVMMNMAYNISLLRLIKISSAVVSSLASTVSVPIAVYFFTLPLPYLGVASALPTGFVAGTVILVLGMLLYAWTPSSQTPDSVIPSSPST</sequence>
<feature type="region of interest" description="Disordered" evidence="7">
    <location>
        <begin position="1"/>
        <end position="24"/>
    </location>
</feature>
<keyword evidence="3" id="KW-0813">Transport</keyword>
<accession>M4DU44</accession>
<evidence type="ECO:0000256" key="1">
    <source>
        <dbReference type="ARBA" id="ARBA00004141"/>
    </source>
</evidence>
<feature type="compositionally biased region" description="Polar residues" evidence="7">
    <location>
        <begin position="1"/>
        <end position="18"/>
    </location>
</feature>
<dbReference type="GO" id="GO:0034635">
    <property type="term" value="P:glutathione transport"/>
    <property type="evidence" value="ECO:0000318"/>
    <property type="project" value="GO_Central"/>
</dbReference>
<reference evidence="9" key="3">
    <citation type="submission" date="2023-03" db="UniProtKB">
        <authorList>
            <consortium name="EnsemblPlants"/>
        </authorList>
    </citation>
    <scope>IDENTIFICATION</scope>
    <source>
        <strain evidence="9">cv. Chiifu-401-42</strain>
    </source>
</reference>
<feature type="transmembrane region" description="Helical" evidence="8">
    <location>
        <begin position="192"/>
        <end position="211"/>
    </location>
</feature>
<evidence type="ECO:0000256" key="4">
    <source>
        <dbReference type="ARBA" id="ARBA00022692"/>
    </source>
</evidence>
<dbReference type="Gramene" id="Bra020037.1">
    <property type="protein sequence ID" value="Bra020037.1-P"/>
    <property type="gene ID" value="Bra020037"/>
</dbReference>
<organism evidence="9 10">
    <name type="scientific">Brassica campestris</name>
    <name type="common">Field mustard</name>
    <dbReference type="NCBI Taxonomy" id="3711"/>
    <lineage>
        <taxon>Eukaryota</taxon>
        <taxon>Viridiplantae</taxon>
        <taxon>Streptophyta</taxon>
        <taxon>Embryophyta</taxon>
        <taxon>Tracheophyta</taxon>
        <taxon>Spermatophyta</taxon>
        <taxon>Magnoliopsida</taxon>
        <taxon>eudicotyledons</taxon>
        <taxon>Gunneridae</taxon>
        <taxon>Pentapetalae</taxon>
        <taxon>rosids</taxon>
        <taxon>malvids</taxon>
        <taxon>Brassicales</taxon>
        <taxon>Brassicaceae</taxon>
        <taxon>Brassiceae</taxon>
        <taxon>Brassica</taxon>
    </lineage>
</organism>
<protein>
    <recommendedName>
        <fullName evidence="11">EamA domain-containing protein</fullName>
    </recommendedName>
</protein>
<evidence type="ECO:0000313" key="9">
    <source>
        <dbReference type="EnsemblPlants" id="Bra020037.1-P"/>
    </source>
</evidence>
<dbReference type="GO" id="GO:0022857">
    <property type="term" value="F:transmembrane transporter activity"/>
    <property type="evidence" value="ECO:0000318"/>
    <property type="project" value="GO_Central"/>
</dbReference>
<dbReference type="InterPro" id="IPR013936">
    <property type="entry name" value="CRT-like"/>
</dbReference>
<dbReference type="OMA" id="MIPFIAG"/>
<evidence type="ECO:0000313" key="10">
    <source>
        <dbReference type="Proteomes" id="UP000011750"/>
    </source>
</evidence>
<feature type="transmembrane region" description="Helical" evidence="8">
    <location>
        <begin position="245"/>
        <end position="262"/>
    </location>
</feature>
<dbReference type="Proteomes" id="UP000011750">
    <property type="component" value="Chromosome A02"/>
</dbReference>
<dbReference type="GO" id="GO:0016020">
    <property type="term" value="C:membrane"/>
    <property type="evidence" value="ECO:0007669"/>
    <property type="project" value="UniProtKB-SubCell"/>
</dbReference>
<dbReference type="AlphaFoldDB" id="M4DU44"/>
<keyword evidence="6 8" id="KW-0472">Membrane</keyword>
<evidence type="ECO:0000256" key="8">
    <source>
        <dbReference type="SAM" id="Phobius"/>
    </source>
</evidence>
<dbReference type="PANTHER" id="PTHR31326">
    <property type="entry name" value="PROTEIN CLT2, CHLOROPLASTIC"/>
    <property type="match status" value="1"/>
</dbReference>
<evidence type="ECO:0000256" key="2">
    <source>
        <dbReference type="ARBA" id="ARBA00006690"/>
    </source>
</evidence>
<dbReference type="SUPFAM" id="SSF103481">
    <property type="entry name" value="Multidrug resistance efflux transporter EmrE"/>
    <property type="match status" value="1"/>
</dbReference>
<evidence type="ECO:0000256" key="6">
    <source>
        <dbReference type="ARBA" id="ARBA00023136"/>
    </source>
</evidence>
<proteinExistence type="inferred from homology"/>
<dbReference type="EnsemblPlants" id="Bra020037.1">
    <property type="protein sequence ID" value="Bra020037.1-P"/>
    <property type="gene ID" value="Bra020037"/>
</dbReference>
<dbReference type="Pfam" id="PF08627">
    <property type="entry name" value="CRT-like"/>
    <property type="match status" value="1"/>
</dbReference>
<evidence type="ECO:0000256" key="3">
    <source>
        <dbReference type="ARBA" id="ARBA00022448"/>
    </source>
</evidence>
<feature type="transmembrane region" description="Helical" evidence="8">
    <location>
        <begin position="164"/>
        <end position="186"/>
    </location>
</feature>
<dbReference type="HOGENOM" id="CLU_038989_2_0_1"/>
<comment type="similarity">
    <text evidence="2">Belongs to the CRT-like transporter family.</text>
</comment>
<feature type="transmembrane region" description="Helical" evidence="8">
    <location>
        <begin position="368"/>
        <end position="387"/>
    </location>
</feature>